<dbReference type="STRING" id="1401685.P857_1069"/>
<dbReference type="PRINTS" id="PR00301">
    <property type="entry name" value="HEATSHOCK70"/>
</dbReference>
<keyword evidence="6" id="KW-1185">Reference proteome</keyword>
<gene>
    <name evidence="5" type="ORF">P857_1069</name>
</gene>
<accession>W2V0U8</accession>
<evidence type="ECO:0000256" key="4">
    <source>
        <dbReference type="RuleBase" id="RU003322"/>
    </source>
</evidence>
<dbReference type="InterPro" id="IPR043129">
    <property type="entry name" value="ATPase_NBD"/>
</dbReference>
<dbReference type="SUPFAM" id="SSF100920">
    <property type="entry name" value="Heat shock protein 70kD (HSP70), peptide-binding domain"/>
    <property type="match status" value="1"/>
</dbReference>
<dbReference type="Proteomes" id="UP000018951">
    <property type="component" value="Unassembled WGS sequence"/>
</dbReference>
<dbReference type="GO" id="GO:0140662">
    <property type="term" value="F:ATP-dependent protein folding chaperone"/>
    <property type="evidence" value="ECO:0007669"/>
    <property type="project" value="InterPro"/>
</dbReference>
<dbReference type="AlphaFoldDB" id="W2V0U8"/>
<evidence type="ECO:0000313" key="5">
    <source>
        <dbReference type="EMBL" id="ETO91889.1"/>
    </source>
</evidence>
<evidence type="ECO:0000313" key="6">
    <source>
        <dbReference type="Proteomes" id="UP000018951"/>
    </source>
</evidence>
<dbReference type="PANTHER" id="PTHR19375">
    <property type="entry name" value="HEAT SHOCK PROTEIN 70KDA"/>
    <property type="match status" value="1"/>
</dbReference>
<keyword evidence="3 4" id="KW-0067">ATP-binding</keyword>
<dbReference type="GO" id="GO:0005524">
    <property type="term" value="F:ATP binding"/>
    <property type="evidence" value="ECO:0007669"/>
    <property type="project" value="UniProtKB-KW"/>
</dbReference>
<evidence type="ECO:0000256" key="2">
    <source>
        <dbReference type="ARBA" id="ARBA00022741"/>
    </source>
</evidence>
<protein>
    <submittedName>
        <fullName evidence="5">Hsp70 family protein</fullName>
    </submittedName>
</protein>
<reference evidence="5 6" key="1">
    <citation type="journal article" date="2013" name="PLoS ONE">
        <title>Bacterial endosymbiosis in a chordate host: long-term co-evolution and conservation of secondary metabolism.</title>
        <authorList>
            <person name="Kwan J.C."/>
            <person name="Schmidt E.W."/>
        </authorList>
    </citation>
    <scope>NUCLEOTIDE SEQUENCE [LARGE SCALE GENOMIC DNA]</scope>
    <source>
        <strain evidence="6">L6</strain>
    </source>
</reference>
<dbReference type="EMBL" id="AXCJ01000001">
    <property type="protein sequence ID" value="ETO91889.1"/>
    <property type="molecule type" value="Genomic_DNA"/>
</dbReference>
<dbReference type="InterPro" id="IPR029047">
    <property type="entry name" value="HSP70_peptide-bd_sf"/>
</dbReference>
<comment type="caution">
    <text evidence="5">The sequence shown here is derived from an EMBL/GenBank/DDBJ whole genome shotgun (WGS) entry which is preliminary data.</text>
</comment>
<evidence type="ECO:0000256" key="1">
    <source>
        <dbReference type="ARBA" id="ARBA00007381"/>
    </source>
</evidence>
<keyword evidence="2 4" id="KW-0547">Nucleotide-binding</keyword>
<dbReference type="Pfam" id="PF00012">
    <property type="entry name" value="HSP70"/>
    <property type="match status" value="2"/>
</dbReference>
<dbReference type="InterPro" id="IPR018181">
    <property type="entry name" value="Heat_shock_70_CS"/>
</dbReference>
<dbReference type="PATRIC" id="fig|1401685.3.peg.302"/>
<dbReference type="Gene3D" id="3.90.640.10">
    <property type="entry name" value="Actin, Chain A, domain 4"/>
    <property type="match status" value="1"/>
</dbReference>
<name>W2V0U8_9RICK</name>
<proteinExistence type="inferred from homology"/>
<dbReference type="Gene3D" id="2.60.34.10">
    <property type="entry name" value="Substrate Binding Domain Of DNAk, Chain A, domain 1"/>
    <property type="match status" value="1"/>
</dbReference>
<evidence type="ECO:0000256" key="3">
    <source>
        <dbReference type="ARBA" id="ARBA00022840"/>
    </source>
</evidence>
<dbReference type="SUPFAM" id="SSF53067">
    <property type="entry name" value="Actin-like ATPase domain"/>
    <property type="match status" value="2"/>
</dbReference>
<comment type="similarity">
    <text evidence="1 4">Belongs to the heat shock protein 70 family.</text>
</comment>
<sequence>MTLIQITEPENEKSYNGFVLGIDFGTTNSLVAFYDGIRAHVISDQNGNLSLPSCVFIDDEGIIQVGYSQKNYIRSVKRFITSQTPELLSHFTDMRFKIVDGCPVFYDSESREYMYVNIVAKILSYLVTQAKVYLNQEVQKAVITVPAYFDHYARKTIQDASKVAHIDLIRLLNEPTASLVAYGIDKSLGNGKICAVYDFGGGTFDVSVIKISDGILDVIGTGGDNFLGGDDIDKEIADYIKDNFKNTNSDLYDLARKVKENFDQSSEEGLLPNNVLKGIFDSYIEKTFTIMDNTLKDVGCFSKIDAVLLVGGSTKSKYLQHKVSQRYNKVIFLSEPDMIVVRGAAIHAHNIVYATGNILAEVIPLSLGIETINSIMSIMIARNTPIPCECSEIFTNYADNQRYIVLNIWQGEQQYVTLPHMKFLGTLKIKISNTGENYPKYKSKIKVIFKVDENAILQISAYNEDTHETIEDIIKTSSLSEDELSDMVSVDSGINNKKVLFSHKSDLKLFVDNIKNLLCDERDYIDNNLYDEICESLILAEQVIRDSTLMSEVSFIREKIEALTSNIIKERIIRYMNNDCDP</sequence>
<dbReference type="InterPro" id="IPR013126">
    <property type="entry name" value="Hsp_70_fam"/>
</dbReference>
<dbReference type="CDD" id="cd24029">
    <property type="entry name" value="ASKHA_NBD_HSP70_DnaK_HscA_HscC"/>
    <property type="match status" value="1"/>
</dbReference>
<dbReference type="Gene3D" id="3.30.420.40">
    <property type="match status" value="2"/>
</dbReference>
<organism evidence="5 6">
    <name type="scientific">Candidatus Xenolissoclinum pacificiensis L6</name>
    <dbReference type="NCBI Taxonomy" id="1401685"/>
    <lineage>
        <taxon>Bacteria</taxon>
        <taxon>Pseudomonadati</taxon>
        <taxon>Pseudomonadota</taxon>
        <taxon>Alphaproteobacteria</taxon>
        <taxon>Rickettsiales</taxon>
        <taxon>Anaplasmataceae</taxon>
        <taxon>Candidatus Xenolissoclinum</taxon>
    </lineage>
</organism>
<dbReference type="PROSITE" id="PS00329">
    <property type="entry name" value="HSP70_2"/>
    <property type="match status" value="1"/>
</dbReference>